<dbReference type="Pfam" id="PF13191">
    <property type="entry name" value="AAA_16"/>
    <property type="match status" value="1"/>
</dbReference>
<keyword evidence="13" id="KW-1185">Reference proteome</keyword>
<dbReference type="Pfam" id="PF00512">
    <property type="entry name" value="HisKA"/>
    <property type="match status" value="1"/>
</dbReference>
<evidence type="ECO:0000256" key="1">
    <source>
        <dbReference type="ARBA" id="ARBA00000085"/>
    </source>
</evidence>
<dbReference type="Gene3D" id="1.10.510.10">
    <property type="entry name" value="Transferase(Phosphotransferase) domain 1"/>
    <property type="match status" value="1"/>
</dbReference>
<evidence type="ECO:0000256" key="8">
    <source>
        <dbReference type="SAM" id="Coils"/>
    </source>
</evidence>
<keyword evidence="4" id="KW-0808">Transferase</keyword>
<dbReference type="CDD" id="cd14014">
    <property type="entry name" value="STKc_PknB_like"/>
    <property type="match status" value="1"/>
</dbReference>
<gene>
    <name evidence="12" type="ORF">DP116_08115</name>
</gene>
<dbReference type="Gene3D" id="3.40.50.2300">
    <property type="match status" value="1"/>
</dbReference>
<dbReference type="PANTHER" id="PTHR43642:SF1">
    <property type="entry name" value="HYBRID SIGNAL TRANSDUCTION HISTIDINE KINASE G"/>
    <property type="match status" value="1"/>
</dbReference>
<dbReference type="InterPro" id="IPR027417">
    <property type="entry name" value="P-loop_NTPase"/>
</dbReference>
<dbReference type="SMART" id="SM00387">
    <property type="entry name" value="HATPase_c"/>
    <property type="match status" value="1"/>
</dbReference>
<comment type="caution">
    <text evidence="12">The sequence shown here is derived from an EMBL/GenBank/DDBJ whole genome shotgun (WGS) entry which is preliminary data.</text>
</comment>
<name>A0ABX1P4X9_9CYAN</name>
<dbReference type="InterPro" id="IPR036890">
    <property type="entry name" value="HATPase_C_sf"/>
</dbReference>
<dbReference type="SUPFAM" id="SSF55874">
    <property type="entry name" value="ATPase domain of HSP90 chaperone/DNA topoisomerase II/histidine kinase"/>
    <property type="match status" value="1"/>
</dbReference>
<dbReference type="InterPro" id="IPR004358">
    <property type="entry name" value="Sig_transdc_His_kin-like_C"/>
</dbReference>
<dbReference type="InterPro" id="IPR003018">
    <property type="entry name" value="GAF"/>
</dbReference>
<dbReference type="Pfam" id="PF02518">
    <property type="entry name" value="HATPase_c"/>
    <property type="match status" value="1"/>
</dbReference>
<dbReference type="PROSITE" id="PS50011">
    <property type="entry name" value="PROTEIN_KINASE_DOM"/>
    <property type="match status" value="1"/>
</dbReference>
<accession>A0ABX1P4X9</accession>
<dbReference type="SUPFAM" id="SSF55781">
    <property type="entry name" value="GAF domain-like"/>
    <property type="match status" value="1"/>
</dbReference>
<evidence type="ECO:0000313" key="13">
    <source>
        <dbReference type="Proteomes" id="UP000718564"/>
    </source>
</evidence>
<dbReference type="EMBL" id="QMEB01000044">
    <property type="protein sequence ID" value="NMG19424.1"/>
    <property type="molecule type" value="Genomic_DNA"/>
</dbReference>
<dbReference type="Pfam" id="PF01590">
    <property type="entry name" value="GAF"/>
    <property type="match status" value="1"/>
</dbReference>
<dbReference type="InterPro" id="IPR001789">
    <property type="entry name" value="Sig_transdc_resp-reg_receiver"/>
</dbReference>
<reference evidence="12 13" key="1">
    <citation type="submission" date="2018-06" db="EMBL/GenBank/DDBJ databases">
        <title>Comparative genomics of Brasilonema spp. strains.</title>
        <authorList>
            <person name="Alvarenga D.O."/>
            <person name="Fiore M.F."/>
            <person name="Varani A.M."/>
        </authorList>
    </citation>
    <scope>NUCLEOTIDE SEQUENCE [LARGE SCALE GENOMIC DNA]</scope>
    <source>
        <strain evidence="12 13">SPC951</strain>
    </source>
</reference>
<dbReference type="InterPro" id="IPR011009">
    <property type="entry name" value="Kinase-like_dom_sf"/>
</dbReference>
<dbReference type="RefSeq" id="WP_169154700.1">
    <property type="nucleotide sequence ID" value="NZ_CAWPJE010000435.1"/>
</dbReference>
<dbReference type="SUPFAM" id="SSF52172">
    <property type="entry name" value="CheY-like"/>
    <property type="match status" value="1"/>
</dbReference>
<dbReference type="InterPro" id="IPR003594">
    <property type="entry name" value="HATPase_dom"/>
</dbReference>
<dbReference type="PROSITE" id="PS50110">
    <property type="entry name" value="RESPONSE_REGULATORY"/>
    <property type="match status" value="1"/>
</dbReference>
<dbReference type="InterPro" id="IPR036097">
    <property type="entry name" value="HisK_dim/P_sf"/>
</dbReference>
<dbReference type="CDD" id="cd00082">
    <property type="entry name" value="HisKA"/>
    <property type="match status" value="1"/>
</dbReference>
<dbReference type="Gene3D" id="3.40.50.300">
    <property type="entry name" value="P-loop containing nucleotide triphosphate hydrolases"/>
    <property type="match status" value="1"/>
</dbReference>
<dbReference type="InterPro" id="IPR029016">
    <property type="entry name" value="GAF-like_dom_sf"/>
</dbReference>
<evidence type="ECO:0000313" key="12">
    <source>
        <dbReference type="EMBL" id="NMG19424.1"/>
    </source>
</evidence>
<feature type="modified residue" description="4-aspartylphosphate" evidence="7">
    <location>
        <position position="1900"/>
    </location>
</feature>
<dbReference type="CDD" id="cd17546">
    <property type="entry name" value="REC_hyHK_CKI1_RcsC-like"/>
    <property type="match status" value="1"/>
</dbReference>
<keyword evidence="6" id="KW-0902">Two-component regulatory system</keyword>
<dbReference type="SUPFAM" id="SSF47384">
    <property type="entry name" value="Homodimeric domain of signal transducing histidine kinase"/>
    <property type="match status" value="1"/>
</dbReference>
<evidence type="ECO:0000259" key="9">
    <source>
        <dbReference type="PROSITE" id="PS50011"/>
    </source>
</evidence>
<keyword evidence="8" id="KW-0175">Coiled coil</keyword>
<dbReference type="SMART" id="SM00388">
    <property type="entry name" value="HisKA"/>
    <property type="match status" value="1"/>
</dbReference>
<dbReference type="Pfam" id="PF00072">
    <property type="entry name" value="Response_reg"/>
    <property type="match status" value="1"/>
</dbReference>
<organism evidence="12 13">
    <name type="scientific">Brasilonema bromeliae SPC951</name>
    <dbReference type="NCBI Taxonomy" id="385972"/>
    <lineage>
        <taxon>Bacteria</taxon>
        <taxon>Bacillati</taxon>
        <taxon>Cyanobacteriota</taxon>
        <taxon>Cyanophyceae</taxon>
        <taxon>Nostocales</taxon>
        <taxon>Scytonemataceae</taxon>
        <taxon>Brasilonema</taxon>
        <taxon>Bromeliae group (in: Brasilonema)</taxon>
    </lineage>
</organism>
<feature type="coiled-coil region" evidence="8">
    <location>
        <begin position="1552"/>
        <end position="1611"/>
    </location>
</feature>
<dbReference type="PANTHER" id="PTHR43642">
    <property type="entry name" value="HYBRID SIGNAL TRANSDUCTION HISTIDINE KINASE G"/>
    <property type="match status" value="1"/>
</dbReference>
<dbReference type="SMART" id="SM00448">
    <property type="entry name" value="REC"/>
    <property type="match status" value="1"/>
</dbReference>
<dbReference type="InterPro" id="IPR008271">
    <property type="entry name" value="Ser/Thr_kinase_AS"/>
</dbReference>
<feature type="domain" description="Protein kinase" evidence="9">
    <location>
        <begin position="8"/>
        <end position="275"/>
    </location>
</feature>
<feature type="domain" description="Histidine kinase" evidence="10">
    <location>
        <begin position="1611"/>
        <end position="1827"/>
    </location>
</feature>
<dbReference type="InterPro" id="IPR005467">
    <property type="entry name" value="His_kinase_dom"/>
</dbReference>
<dbReference type="SUPFAM" id="SSF56112">
    <property type="entry name" value="Protein kinase-like (PK-like)"/>
    <property type="match status" value="1"/>
</dbReference>
<protein>
    <recommendedName>
        <fullName evidence="2">histidine kinase</fullName>
        <ecNumber evidence="2">2.7.13.3</ecNumber>
    </recommendedName>
</protein>
<dbReference type="Gene3D" id="1.10.287.130">
    <property type="match status" value="1"/>
</dbReference>
<proteinExistence type="predicted"/>
<dbReference type="InterPro" id="IPR003661">
    <property type="entry name" value="HisK_dim/P_dom"/>
</dbReference>
<dbReference type="PROSITE" id="PS50109">
    <property type="entry name" value="HIS_KIN"/>
    <property type="match status" value="1"/>
</dbReference>
<dbReference type="CDD" id="cd16922">
    <property type="entry name" value="HATPase_EvgS-ArcB-TorS-like"/>
    <property type="match status" value="1"/>
</dbReference>
<keyword evidence="5 12" id="KW-0418">Kinase</keyword>
<dbReference type="InterPro" id="IPR041664">
    <property type="entry name" value="AAA_16"/>
</dbReference>
<evidence type="ECO:0000259" key="10">
    <source>
        <dbReference type="PROSITE" id="PS50109"/>
    </source>
</evidence>
<dbReference type="Gene3D" id="3.30.565.10">
    <property type="entry name" value="Histidine kinase-like ATPase, C-terminal domain"/>
    <property type="match status" value="1"/>
</dbReference>
<sequence length="2058" mass="231215">MSITISGYNLIEVIYDGATTCVYRALRETEQTSVIIKTLKAEYPTIEQLTRLRHEYKILQALEIEGIIKPLALESYQNGLALILSDFGGEPLKNLINAQKFNFSLNLSNCLQIAIQLSSTLAQLHQNNIIHKDIKPHNILINAKTGQVEIIDFSISSRLSSENQTANNPNLLEGTLAYMSPEQTGRMNRLIDYRSDFYSLGVTFYEMLTGQLPFQAADPLELVHCHIARTAVSPKELNPEIPQAVSDIVMKLLAKTAEERYQNALGLKADLEECLRKLQATGKVEDFVVGQLDLYSQFIIPQKLYGREKEVATLMDAFERVANPPESLLTKGSQRLAGVPPVVATGVGHRGVEMMLVSGYSGIGKSSLVNEIHKPIVRQRGYFISGKFDQFKRNIPYASLIQAFQELIRQLLTESADKIAVWKAKLLEAFGSNGQVITDVIPEVERIVGVQPDVPQLGPTESQNRFNRLFQQFIHVFTKLEHPLVLFLDDLQWADLASLKLIQLLACDPNSQYLLLIGAYRDNEVSATHPLMLTLEEIQQKGAVVNNIVLQPLQITHVNQLISDTFRCDTTKTMSLAELVFNKTQGNPFFLTQLLKSLYNDNLLSFNFTPLPYQGEPAPCSGQESCGDWRGTEGGWQWDIKLLKDIDITDNVVELMINQIHKLSVNTQNILKLAACIGDKFTLDVLGIVNQKSLSETAADLWESLQTGLVLPLDQSYKIPLVISSQQNEQLTNDLEEQATSRTVEELTIAYKFLHDRVQQAAYALIPDSQKKETHLKIGQLLLQNITPEERKENIFALVNQLNYGTDLLTLESEKYELAELNLIAGQKAKAAAAYESAMRYLKVGLELLAVNSWQNQYELTLALYESGVETAYLNGDFEQMEKWATVVLQQAKTPIDKMKVYEVKIQACMAQVKQLEAIKIGLQALELLGVSFPESPSASDIEETLTQTARNLSGRNIEDLINLPLMTEVDKLAAVRMLACLGSPTYQAGPALLPLIACEQLNLSIKHGNSPFSAYSYVLYSIMINGLFQDIESAYQFGKLALSLVEKFNAVELKTSVFFVAGSSAFHGKVHAKETLLLLQDSYSSGLENGHFEYGGYAAMQKCYYSYLIGQELAKVEREMAATSNVLAQLKQENALSWNQIFQQSILNLLEPFEKPCCLLGEAYNEEKSLPLLKEANDRTGLHYFYSNKLILCYLFGEHDQALENAVQAEQYLDGVKGFLIVPVFHFYDSLAQLAIYPLVPHSQQEHLLSRVIKNQEKMRKWADHAPMNFLHKYDLVEAEKARVLGQYWQATEYYDRAIAGAKEQGYIQEDAIANELAAKFYFERGREKVAQTYLTDAYYGYIRWGATAKVRNLAARYPHIFSQTPNRQTKGLEMNQTISSTTTGTPLLDLAAVMKASLALSGEIVLDKLLAKLMRIVIENAGAETAFLILEKAGQLLIEASGSVGQDEITVRRSTPVETSQQLPISVINYVRSTQGHVVLHDASSEPVFATDNYIINSKPKSILCTPIVNQGKLIGILYLENNLTIGAFTPERLEVLQLLSSQAAISIENARLYNDLEEYNRTLAAKVEERTLELQDKNLQLQQEIKERQRAEETAKTANRAKSEFLANMSHELRTPLNGILGYTQIFKKDKALTAQQKNGIDVIHQCGEHLLTLINDILDLSKIEARKMELYPKEFHLPEFIETIVEICRIRAEQKGISLIYKTLSPLPRLIRADEKRLRQVLINLLSNAVKFTEKGSITFTVGYQEEKLRFQVEDTGIGIAQEQLEEIFLPFQQVGDESRKTEGTGLGLAISRQLVQMMGSELKVKSTLGKGSVFWLDLDLPEVFQQSDVKSIDEDNIIGFIEPTRKVLVVDDKWANRSVLVNLLQPLGFEVTEATNGLDALDKVREFKPDVILMDLVMSVMDGFEATRRLRMLPDFKEVIVIAISASVFEWDQKQSREVGCDDFLPKPIQKADLLEKLQVHLGLEWIYEQPENQVKAQSIAPAQTQDSLVVAPPAEELAVLLDLAMRGDLRGIAQRAAKLEELDEQWVPFATHLRQLVKGFKGKQILEFITKF</sequence>
<keyword evidence="12" id="KW-0723">Serine/threonine-protein kinase</keyword>
<feature type="domain" description="Response regulatory" evidence="11">
    <location>
        <begin position="1851"/>
        <end position="1967"/>
    </location>
</feature>
<evidence type="ECO:0000256" key="6">
    <source>
        <dbReference type="ARBA" id="ARBA00023012"/>
    </source>
</evidence>
<dbReference type="SMART" id="SM00220">
    <property type="entry name" value="S_TKc"/>
    <property type="match status" value="1"/>
</dbReference>
<evidence type="ECO:0000256" key="7">
    <source>
        <dbReference type="PROSITE-ProRule" id="PRU00169"/>
    </source>
</evidence>
<dbReference type="InterPro" id="IPR053159">
    <property type="entry name" value="Hybrid_Histidine_Kinase"/>
</dbReference>
<evidence type="ECO:0000259" key="11">
    <source>
        <dbReference type="PROSITE" id="PS50110"/>
    </source>
</evidence>
<dbReference type="InterPro" id="IPR000719">
    <property type="entry name" value="Prot_kinase_dom"/>
</dbReference>
<keyword evidence="3 7" id="KW-0597">Phosphoprotein</keyword>
<dbReference type="GO" id="GO:0004674">
    <property type="term" value="F:protein serine/threonine kinase activity"/>
    <property type="evidence" value="ECO:0007669"/>
    <property type="project" value="UniProtKB-KW"/>
</dbReference>
<dbReference type="Gene3D" id="3.30.200.20">
    <property type="entry name" value="Phosphorylase Kinase, domain 1"/>
    <property type="match status" value="1"/>
</dbReference>
<evidence type="ECO:0000256" key="3">
    <source>
        <dbReference type="ARBA" id="ARBA00022553"/>
    </source>
</evidence>
<dbReference type="Gene3D" id="3.30.450.40">
    <property type="match status" value="1"/>
</dbReference>
<evidence type="ECO:0000256" key="5">
    <source>
        <dbReference type="ARBA" id="ARBA00022777"/>
    </source>
</evidence>
<dbReference type="EC" id="2.7.13.3" evidence="2"/>
<dbReference type="PROSITE" id="PS00108">
    <property type="entry name" value="PROTEIN_KINASE_ST"/>
    <property type="match status" value="1"/>
</dbReference>
<dbReference type="PRINTS" id="PR00344">
    <property type="entry name" value="BCTRLSENSOR"/>
</dbReference>
<dbReference type="Pfam" id="PF00069">
    <property type="entry name" value="Pkinase"/>
    <property type="match status" value="1"/>
</dbReference>
<dbReference type="SUPFAM" id="SSF52540">
    <property type="entry name" value="P-loop containing nucleoside triphosphate hydrolases"/>
    <property type="match status" value="1"/>
</dbReference>
<evidence type="ECO:0000256" key="2">
    <source>
        <dbReference type="ARBA" id="ARBA00012438"/>
    </source>
</evidence>
<comment type="catalytic activity">
    <reaction evidence="1">
        <text>ATP + protein L-histidine = ADP + protein N-phospho-L-histidine.</text>
        <dbReference type="EC" id="2.7.13.3"/>
    </reaction>
</comment>
<dbReference type="Proteomes" id="UP000718564">
    <property type="component" value="Unassembled WGS sequence"/>
</dbReference>
<dbReference type="SMART" id="SM00065">
    <property type="entry name" value="GAF"/>
    <property type="match status" value="1"/>
</dbReference>
<evidence type="ECO:0000256" key="4">
    <source>
        <dbReference type="ARBA" id="ARBA00022679"/>
    </source>
</evidence>
<dbReference type="InterPro" id="IPR011006">
    <property type="entry name" value="CheY-like_superfamily"/>
</dbReference>